<comment type="caution">
    <text evidence="12">The sequence shown here is derived from an EMBL/GenBank/DDBJ whole genome shotgun (WGS) entry which is preliminary data.</text>
</comment>
<comment type="catalytic activity">
    <reaction evidence="1 10">
        <text>Transfers a segment of a (1-&gt;4)-alpha-D-glucan to a new position in an acceptor, which may be glucose or a (1-&gt;4)-alpha-D-glucan.</text>
        <dbReference type="EC" id="2.4.1.25"/>
    </reaction>
</comment>
<evidence type="ECO:0000256" key="8">
    <source>
        <dbReference type="ARBA" id="ARBA00031423"/>
    </source>
</evidence>
<dbReference type="EC" id="2.4.1.25" evidence="3 10"/>
<evidence type="ECO:0000256" key="7">
    <source>
        <dbReference type="ARBA" id="ARBA00023277"/>
    </source>
</evidence>
<organism evidence="12 13">
    <name type="scientific">Actinokineospora diospyrosa</name>
    <dbReference type="NCBI Taxonomy" id="103728"/>
    <lineage>
        <taxon>Bacteria</taxon>
        <taxon>Bacillati</taxon>
        <taxon>Actinomycetota</taxon>
        <taxon>Actinomycetes</taxon>
        <taxon>Pseudonocardiales</taxon>
        <taxon>Pseudonocardiaceae</taxon>
        <taxon>Actinokineospora</taxon>
    </lineage>
</organism>
<keyword evidence="7 10" id="KW-0119">Carbohydrate metabolism</keyword>
<evidence type="ECO:0000256" key="4">
    <source>
        <dbReference type="ARBA" id="ARBA00020295"/>
    </source>
</evidence>
<evidence type="ECO:0000313" key="12">
    <source>
        <dbReference type="EMBL" id="MCP2271241.1"/>
    </source>
</evidence>
<evidence type="ECO:0000256" key="6">
    <source>
        <dbReference type="ARBA" id="ARBA00022679"/>
    </source>
</evidence>
<comment type="similarity">
    <text evidence="2 10">Belongs to the disproportionating enzyme family.</text>
</comment>
<name>A0ABT1IF18_9PSEU</name>
<accession>A0ABT1IF18</accession>
<keyword evidence="6 10" id="KW-0808">Transferase</keyword>
<evidence type="ECO:0000256" key="5">
    <source>
        <dbReference type="ARBA" id="ARBA00022676"/>
    </source>
</evidence>
<sequence length="645" mass="70265">MVLATDPAKPPPFRLNGTSPLPKGSLVDDRLAELAAAHGVALEYENGERQRVQVDPTVVRAILDELGDPPTRSTLPSVIRQGERVEVGRGEVELEDGSTVAVNGALPALPLGWHKLRIGDQETSLAVTPTRLPDLERTWGWMVQLYNLHTPDSWGIGDYHDLRTFVTHAAADDAAAILVSPVAAGALTKPVRKSPYSPSSRRFLNPLHLSVTDTPEFAAADPDTRAQVLGLRPELGEQIDHDAVWEAKTAAFALLNPHLPDLSALDRTLLDFATFSALAERHGPDWRTWPPELRHPASTDVLRAREELADRVAFHAWLQQRSAAQLDSVRSAATGMRVGVIHDLPVGVDPGGADGWSLQDVLASRVTVGAPPDAFSPLGQDWVLPPFRPDKLADQGYRPFRDMIRAVLTHGDGIRVDHVAGLWRLWWIPPGESPDRGTYVHYDGEAMLGVLALEACRANAVVIGEDLGTVPEYVTEQLQERGVLSCAVAWFQRDRDNRPLPAHRYPRQAAASISTHDLPTAAGFLSGDHVRVRTELGLLTDPAAEREIAAAERAAILGLLVDEGLLPTQDTPVEEVVLALHRFIAKTPCALVFAAPQDLIGEKRQPNLPGTVDQYPNWRLPLPLTVDELVVHPAVRAAVAALRAR</sequence>
<proteinExistence type="inferred from homology"/>
<dbReference type="PANTHER" id="PTHR32438">
    <property type="entry name" value="4-ALPHA-GLUCANOTRANSFERASE DPE1, CHLOROPLASTIC/AMYLOPLASTIC"/>
    <property type="match status" value="1"/>
</dbReference>
<dbReference type="NCBIfam" id="TIGR00217">
    <property type="entry name" value="malQ"/>
    <property type="match status" value="1"/>
</dbReference>
<dbReference type="Proteomes" id="UP001205185">
    <property type="component" value="Unassembled WGS sequence"/>
</dbReference>
<dbReference type="SUPFAM" id="SSF51445">
    <property type="entry name" value="(Trans)glycosidases"/>
    <property type="match status" value="1"/>
</dbReference>
<dbReference type="InterPro" id="IPR017853">
    <property type="entry name" value="GH"/>
</dbReference>
<keyword evidence="5 10" id="KW-0328">Glycosyltransferase</keyword>
<keyword evidence="13" id="KW-1185">Reference proteome</keyword>
<gene>
    <name evidence="12" type="ORF">LV75_003755</name>
</gene>
<evidence type="ECO:0000256" key="10">
    <source>
        <dbReference type="RuleBase" id="RU361207"/>
    </source>
</evidence>
<dbReference type="InterPro" id="IPR003385">
    <property type="entry name" value="Glyco_hydro_77"/>
</dbReference>
<dbReference type="Pfam" id="PF02446">
    <property type="entry name" value="Glyco_hydro_77"/>
    <property type="match status" value="1"/>
</dbReference>
<evidence type="ECO:0000256" key="3">
    <source>
        <dbReference type="ARBA" id="ARBA00012560"/>
    </source>
</evidence>
<evidence type="ECO:0000256" key="9">
    <source>
        <dbReference type="ARBA" id="ARBA00031501"/>
    </source>
</evidence>
<dbReference type="PANTHER" id="PTHR32438:SF5">
    <property type="entry name" value="4-ALPHA-GLUCANOTRANSFERASE DPE1, CHLOROPLASTIC_AMYLOPLASTIC"/>
    <property type="match status" value="1"/>
</dbReference>
<dbReference type="EMBL" id="JAMTCO010000009">
    <property type="protein sequence ID" value="MCP2271241.1"/>
    <property type="molecule type" value="Genomic_DNA"/>
</dbReference>
<feature type="region of interest" description="Disordered" evidence="11">
    <location>
        <begin position="1"/>
        <end position="21"/>
    </location>
</feature>
<evidence type="ECO:0000256" key="1">
    <source>
        <dbReference type="ARBA" id="ARBA00000439"/>
    </source>
</evidence>
<dbReference type="Gene3D" id="3.20.20.80">
    <property type="entry name" value="Glycosidases"/>
    <property type="match status" value="1"/>
</dbReference>
<evidence type="ECO:0000313" key="13">
    <source>
        <dbReference type="Proteomes" id="UP001205185"/>
    </source>
</evidence>
<protein>
    <recommendedName>
        <fullName evidence="4 10">4-alpha-glucanotransferase</fullName>
        <ecNumber evidence="3 10">2.4.1.25</ecNumber>
    </recommendedName>
    <alternativeName>
        <fullName evidence="8 10">Amylomaltase</fullName>
    </alternativeName>
    <alternativeName>
        <fullName evidence="9 10">Disproportionating enzyme</fullName>
    </alternativeName>
</protein>
<reference evidence="12 13" key="1">
    <citation type="submission" date="2022-06" db="EMBL/GenBank/DDBJ databases">
        <title>Genomic Encyclopedia of Archaeal and Bacterial Type Strains, Phase II (KMG-II): from individual species to whole genera.</title>
        <authorList>
            <person name="Goeker M."/>
        </authorList>
    </citation>
    <scope>NUCLEOTIDE SEQUENCE [LARGE SCALE GENOMIC DNA]</scope>
    <source>
        <strain evidence="12 13">DSM 44255</strain>
    </source>
</reference>
<evidence type="ECO:0000256" key="11">
    <source>
        <dbReference type="SAM" id="MobiDB-lite"/>
    </source>
</evidence>
<evidence type="ECO:0000256" key="2">
    <source>
        <dbReference type="ARBA" id="ARBA00005684"/>
    </source>
</evidence>